<keyword evidence="1 5" id="KW-0547">Nucleotide-binding</keyword>
<feature type="domain" description="UvrD-like helicase ATP-binding" evidence="6">
    <location>
        <begin position="193"/>
        <end position="569"/>
    </location>
</feature>
<dbReference type="InterPro" id="IPR014016">
    <property type="entry name" value="UvrD-like_ATP-bd"/>
</dbReference>
<evidence type="ECO:0000256" key="2">
    <source>
        <dbReference type="ARBA" id="ARBA00022801"/>
    </source>
</evidence>
<dbReference type="SUPFAM" id="SSF52540">
    <property type="entry name" value="P-loop containing nucleoside triphosphate hydrolases"/>
    <property type="match status" value="1"/>
</dbReference>
<protein>
    <submittedName>
        <fullName evidence="7">Superfamily I DNA and RNA helicase-like protein</fullName>
    </submittedName>
</protein>
<dbReference type="Pfam" id="PF13538">
    <property type="entry name" value="UvrD_C_2"/>
    <property type="match status" value="1"/>
</dbReference>
<dbReference type="STRING" id="471852.Tcur_2547"/>
<feature type="binding site" evidence="5">
    <location>
        <begin position="214"/>
        <end position="221"/>
    </location>
    <ligand>
        <name>ATP</name>
        <dbReference type="ChEBI" id="CHEBI:30616"/>
    </ligand>
</feature>
<keyword evidence="8" id="KW-1185">Reference proteome</keyword>
<name>D1A4T9_THECD</name>
<dbReference type="AlphaFoldDB" id="D1A4T9"/>
<evidence type="ECO:0000313" key="7">
    <source>
        <dbReference type="EMBL" id="ACY98108.1"/>
    </source>
</evidence>
<dbReference type="RefSeq" id="WP_012852892.1">
    <property type="nucleotide sequence ID" value="NC_013510.1"/>
</dbReference>
<keyword evidence="4 5" id="KW-0067">ATP-binding</keyword>
<evidence type="ECO:0000259" key="6">
    <source>
        <dbReference type="PROSITE" id="PS51198"/>
    </source>
</evidence>
<dbReference type="PROSITE" id="PS51198">
    <property type="entry name" value="UVRD_HELICASE_ATP_BIND"/>
    <property type="match status" value="1"/>
</dbReference>
<evidence type="ECO:0000256" key="4">
    <source>
        <dbReference type="ARBA" id="ARBA00022840"/>
    </source>
</evidence>
<keyword evidence="3 5" id="KW-0347">Helicase</keyword>
<dbReference type="GO" id="GO:0005524">
    <property type="term" value="F:ATP binding"/>
    <property type="evidence" value="ECO:0007669"/>
    <property type="project" value="UniProtKB-UniRule"/>
</dbReference>
<dbReference type="InterPro" id="IPR000212">
    <property type="entry name" value="DNA_helicase_UvrD/REP"/>
</dbReference>
<dbReference type="PANTHER" id="PTHR11070:SF45">
    <property type="entry name" value="DNA 3'-5' HELICASE"/>
    <property type="match status" value="1"/>
</dbReference>
<sequence length="861" mass="95612">MSSVDRKAVIATEQAAVNRAYAYWERSRSANKALTKPRPWNQDCPESSTPFIPDTPPELLNAYDDLGGQNLVVLRVDIKETSRKETFYIGRRSVKNPANGNRVVISWSSPLAIRCRQASASQPGNVLLRRILQCKERRVLDYRDDIDRRSVPLQETERKQSGDSSFSASVLGNFLLEEINRGRGERMRDIVATIERDQLRLVASEYKGVLIIQGGPGTGKTAVGLHRVAWLLDPENKTSIKPSEILVVLPHRGLLDYVSAIPQQLGISDVSIKALDQLWADEAAGSDDELARRVKSDERMAQVLRRALENTVRFHAVDKLPNSALRISHLDRTLRLSHQDVRTVLHQAFNSPGSFKARRAKAIDLLLDRLITPYVTGRGRGRSDSDIRTSLRKNKAFRTLVNRLWPEPSAPQTLRRLYSSRGFLTQSSSGLLTKEERESLFREPHLPLTPEDAVCLDELRYLIDGDVPRRYRHLVIDEAQDLTPMQARALARRCPSRSITVLGDLAQATGPHLYQSWDQIARILASGEKWILGELKTGYRVPREVIDFAAPLAKATAPKVSVPESLRPPVKDSVTTSAVAPWRLLEEAAAKAVALAGSTDDASRSVALVVPDDPEWTEETEQRLKAARSTTPRRTEMVRVLPVSRIKGMEFDHVVVVEPTVIADGGPAGLNQLYVALTRCTQTLTVVHAAPLPRELSSASDIPGMAPACDRRPLPGPPVESSSRASDELCQRLINEVSVDRQDPLHESLRTGLTAHLAQAGLRPEDSPVADIFRRTPDGLVLYEVLGSGGRVYLHMRDGAVRLLEVAETFQEKIHRKFLVLAGEPVEPWAAASIASVFGISVIWKRGDGWAGHDRDLALRE</sequence>
<dbReference type="EMBL" id="CP001738">
    <property type="protein sequence ID" value="ACY98108.1"/>
    <property type="molecule type" value="Genomic_DNA"/>
</dbReference>
<dbReference type="Pfam" id="PF00580">
    <property type="entry name" value="UvrD-helicase"/>
    <property type="match status" value="1"/>
</dbReference>
<accession>D1A4T9</accession>
<keyword evidence="2 5" id="KW-0378">Hydrolase</keyword>
<proteinExistence type="predicted"/>
<dbReference type="PANTHER" id="PTHR11070">
    <property type="entry name" value="UVRD / RECB / PCRA DNA HELICASE FAMILY MEMBER"/>
    <property type="match status" value="1"/>
</dbReference>
<dbReference type="GO" id="GO:0003677">
    <property type="term" value="F:DNA binding"/>
    <property type="evidence" value="ECO:0007669"/>
    <property type="project" value="InterPro"/>
</dbReference>
<dbReference type="InterPro" id="IPR027785">
    <property type="entry name" value="UvrD-like_helicase_C"/>
</dbReference>
<evidence type="ECO:0000256" key="5">
    <source>
        <dbReference type="PROSITE-ProRule" id="PRU00560"/>
    </source>
</evidence>
<dbReference type="Gene3D" id="3.40.50.300">
    <property type="entry name" value="P-loop containing nucleotide triphosphate hydrolases"/>
    <property type="match status" value="3"/>
</dbReference>
<dbReference type="OrthoDB" id="4312151at2"/>
<evidence type="ECO:0000256" key="1">
    <source>
        <dbReference type="ARBA" id="ARBA00022741"/>
    </source>
</evidence>
<organism evidence="7 8">
    <name type="scientific">Thermomonospora curvata (strain ATCC 19995 / DSM 43183 / JCM 3096 / KCTC 9072 / NBRC 15933 / NCIMB 10081 / Henssen B9)</name>
    <dbReference type="NCBI Taxonomy" id="471852"/>
    <lineage>
        <taxon>Bacteria</taxon>
        <taxon>Bacillati</taxon>
        <taxon>Actinomycetota</taxon>
        <taxon>Actinomycetes</taxon>
        <taxon>Streptosporangiales</taxon>
        <taxon>Thermomonosporaceae</taxon>
        <taxon>Thermomonospora</taxon>
    </lineage>
</organism>
<dbReference type="eggNOG" id="COG3973">
    <property type="taxonomic scope" value="Bacteria"/>
</dbReference>
<dbReference type="KEGG" id="tcu:Tcur_2547"/>
<dbReference type="GO" id="GO:0043138">
    <property type="term" value="F:3'-5' DNA helicase activity"/>
    <property type="evidence" value="ECO:0007669"/>
    <property type="project" value="TreeGrafter"/>
</dbReference>
<dbReference type="Proteomes" id="UP000001918">
    <property type="component" value="Chromosome"/>
</dbReference>
<dbReference type="GO" id="GO:0005829">
    <property type="term" value="C:cytosol"/>
    <property type="evidence" value="ECO:0007669"/>
    <property type="project" value="TreeGrafter"/>
</dbReference>
<evidence type="ECO:0000313" key="8">
    <source>
        <dbReference type="Proteomes" id="UP000001918"/>
    </source>
</evidence>
<evidence type="ECO:0000256" key="3">
    <source>
        <dbReference type="ARBA" id="ARBA00022806"/>
    </source>
</evidence>
<gene>
    <name evidence="7" type="ordered locus">Tcur_2547</name>
</gene>
<reference evidence="7 8" key="1">
    <citation type="journal article" date="2011" name="Stand. Genomic Sci.">
        <title>Complete genome sequence of Thermomonospora curvata type strain (B9).</title>
        <authorList>
            <person name="Chertkov O."/>
            <person name="Sikorski J."/>
            <person name="Nolan M."/>
            <person name="Lapidus A."/>
            <person name="Lucas S."/>
            <person name="Del Rio T.G."/>
            <person name="Tice H."/>
            <person name="Cheng J.F."/>
            <person name="Goodwin L."/>
            <person name="Pitluck S."/>
            <person name="Liolios K."/>
            <person name="Ivanova N."/>
            <person name="Mavromatis K."/>
            <person name="Mikhailova N."/>
            <person name="Ovchinnikova G."/>
            <person name="Pati A."/>
            <person name="Chen A."/>
            <person name="Palaniappan K."/>
            <person name="Djao O.D."/>
            <person name="Land M."/>
            <person name="Hauser L."/>
            <person name="Chang Y.J."/>
            <person name="Jeffries C.D."/>
            <person name="Brettin T."/>
            <person name="Han C."/>
            <person name="Detter J.C."/>
            <person name="Rohde M."/>
            <person name="Goker M."/>
            <person name="Woyke T."/>
            <person name="Bristow J."/>
            <person name="Eisen J.A."/>
            <person name="Markowitz V."/>
            <person name="Hugenholtz P."/>
            <person name="Klenk H.P."/>
            <person name="Kyrpides N.C."/>
        </authorList>
    </citation>
    <scope>NUCLEOTIDE SEQUENCE [LARGE SCALE GENOMIC DNA]</scope>
    <source>
        <strain evidence="8">ATCC 19995 / DSM 43183 / JCM 3096 / KCTC 9072 / NBRC 15933 / NCIMB 10081 / Henssen B9</strain>
    </source>
</reference>
<dbReference type="InterPro" id="IPR027417">
    <property type="entry name" value="P-loop_NTPase"/>
</dbReference>
<dbReference type="HOGENOM" id="CLU_010312_3_0_11"/>
<dbReference type="GO" id="GO:0016787">
    <property type="term" value="F:hydrolase activity"/>
    <property type="evidence" value="ECO:0007669"/>
    <property type="project" value="UniProtKB-UniRule"/>
</dbReference>
<dbReference type="GO" id="GO:0000725">
    <property type="term" value="P:recombinational repair"/>
    <property type="evidence" value="ECO:0007669"/>
    <property type="project" value="TreeGrafter"/>
</dbReference>